<dbReference type="PANTHER" id="PTHR10024">
    <property type="entry name" value="SYNAPTOTAGMIN"/>
    <property type="match status" value="1"/>
</dbReference>
<dbReference type="PROSITE" id="PS50004">
    <property type="entry name" value="C2"/>
    <property type="match status" value="1"/>
</dbReference>
<keyword evidence="6" id="KW-1185">Reference proteome</keyword>
<dbReference type="GO" id="GO:0005544">
    <property type="term" value="F:calcium-dependent phospholipid binding"/>
    <property type="evidence" value="ECO:0007669"/>
    <property type="project" value="TreeGrafter"/>
</dbReference>
<dbReference type="GO" id="GO:0030276">
    <property type="term" value="F:clathrin binding"/>
    <property type="evidence" value="ECO:0007669"/>
    <property type="project" value="TreeGrafter"/>
</dbReference>
<evidence type="ECO:0000259" key="4">
    <source>
        <dbReference type="PROSITE" id="PS50004"/>
    </source>
</evidence>
<keyword evidence="3" id="KW-1133">Transmembrane helix</keyword>
<feature type="transmembrane region" description="Helical" evidence="3">
    <location>
        <begin position="51"/>
        <end position="74"/>
    </location>
</feature>
<comment type="caution">
    <text evidence="5">The sequence shown here is derived from an EMBL/GenBank/DDBJ whole genome shotgun (WGS) entry which is preliminary data.</text>
</comment>
<keyword evidence="3" id="KW-0472">Membrane</keyword>
<dbReference type="GO" id="GO:0048791">
    <property type="term" value="P:calcium ion-regulated exocytosis of neurotransmitter"/>
    <property type="evidence" value="ECO:0007669"/>
    <property type="project" value="TreeGrafter"/>
</dbReference>
<dbReference type="Proteomes" id="UP000324091">
    <property type="component" value="Chromosome 13"/>
</dbReference>
<dbReference type="InterPro" id="IPR035892">
    <property type="entry name" value="C2_domain_sf"/>
</dbReference>
<organism evidence="5 6">
    <name type="scientific">Takifugu flavidus</name>
    <name type="common">sansaifugu</name>
    <dbReference type="NCBI Taxonomy" id="433684"/>
    <lineage>
        <taxon>Eukaryota</taxon>
        <taxon>Metazoa</taxon>
        <taxon>Chordata</taxon>
        <taxon>Craniata</taxon>
        <taxon>Vertebrata</taxon>
        <taxon>Euteleostomi</taxon>
        <taxon>Actinopterygii</taxon>
        <taxon>Neopterygii</taxon>
        <taxon>Teleostei</taxon>
        <taxon>Neoteleostei</taxon>
        <taxon>Acanthomorphata</taxon>
        <taxon>Eupercaria</taxon>
        <taxon>Tetraodontiformes</taxon>
        <taxon>Tetradontoidea</taxon>
        <taxon>Tetraodontidae</taxon>
        <taxon>Takifugu</taxon>
    </lineage>
</organism>
<dbReference type="GO" id="GO:0001786">
    <property type="term" value="F:phosphatidylserine binding"/>
    <property type="evidence" value="ECO:0007669"/>
    <property type="project" value="TreeGrafter"/>
</dbReference>
<dbReference type="GO" id="GO:0005509">
    <property type="term" value="F:calcium ion binding"/>
    <property type="evidence" value="ECO:0007669"/>
    <property type="project" value="TreeGrafter"/>
</dbReference>
<dbReference type="AlphaFoldDB" id="A0A5C6P9R6"/>
<accession>A0A5C6P9R6</accession>
<dbReference type="Pfam" id="PF00168">
    <property type="entry name" value="C2"/>
    <property type="match status" value="1"/>
</dbReference>
<proteinExistence type="inferred from homology"/>
<reference evidence="5 6" key="1">
    <citation type="submission" date="2019-04" db="EMBL/GenBank/DDBJ databases">
        <title>Chromosome genome assembly for Takifugu flavidus.</title>
        <authorList>
            <person name="Xiao S."/>
        </authorList>
    </citation>
    <scope>NUCLEOTIDE SEQUENCE [LARGE SCALE GENOMIC DNA]</scope>
    <source>
        <strain evidence="5">HTHZ2018</strain>
        <tissue evidence="5">Muscle</tissue>
    </source>
</reference>
<dbReference type="EMBL" id="RHFK02000005">
    <property type="protein sequence ID" value="TWW75936.1"/>
    <property type="molecule type" value="Genomic_DNA"/>
</dbReference>
<dbReference type="InterPro" id="IPR000008">
    <property type="entry name" value="C2_dom"/>
</dbReference>
<dbReference type="Gene3D" id="2.60.40.150">
    <property type="entry name" value="C2 domain"/>
    <property type="match status" value="1"/>
</dbReference>
<name>A0A5C6P9R6_9TELE</name>
<gene>
    <name evidence="5" type="ORF">D4764_13G0005980</name>
</gene>
<dbReference type="GO" id="GO:0070382">
    <property type="term" value="C:exocytic vesicle"/>
    <property type="evidence" value="ECO:0007669"/>
    <property type="project" value="TreeGrafter"/>
</dbReference>
<dbReference type="GO" id="GO:0005886">
    <property type="term" value="C:plasma membrane"/>
    <property type="evidence" value="ECO:0007669"/>
    <property type="project" value="TreeGrafter"/>
</dbReference>
<feature type="domain" description="C2" evidence="4">
    <location>
        <begin position="401"/>
        <end position="530"/>
    </location>
</feature>
<keyword evidence="3" id="KW-0812">Transmembrane</keyword>
<protein>
    <recommendedName>
        <fullName evidence="4">C2 domain-containing protein</fullName>
    </recommendedName>
</protein>
<feature type="transmembrane region" description="Helical" evidence="3">
    <location>
        <begin position="12"/>
        <end position="39"/>
    </location>
</feature>
<evidence type="ECO:0000256" key="3">
    <source>
        <dbReference type="SAM" id="Phobius"/>
    </source>
</evidence>
<comment type="similarity">
    <text evidence="1">Belongs to the synaptotagmin family.</text>
</comment>
<evidence type="ECO:0000313" key="6">
    <source>
        <dbReference type="Proteomes" id="UP000324091"/>
    </source>
</evidence>
<evidence type="ECO:0000256" key="2">
    <source>
        <dbReference type="SAM" id="MobiDB-lite"/>
    </source>
</evidence>
<dbReference type="GO" id="GO:0000149">
    <property type="term" value="F:SNARE binding"/>
    <property type="evidence" value="ECO:0007669"/>
    <property type="project" value="TreeGrafter"/>
</dbReference>
<evidence type="ECO:0000313" key="5">
    <source>
        <dbReference type="EMBL" id="TWW75936.1"/>
    </source>
</evidence>
<dbReference type="GO" id="GO:0006906">
    <property type="term" value="P:vesicle fusion"/>
    <property type="evidence" value="ECO:0007669"/>
    <property type="project" value="TreeGrafter"/>
</dbReference>
<dbReference type="GO" id="GO:0098793">
    <property type="term" value="C:presynapse"/>
    <property type="evidence" value="ECO:0007669"/>
    <property type="project" value="GOC"/>
</dbReference>
<feature type="region of interest" description="Disordered" evidence="2">
    <location>
        <begin position="95"/>
        <end position="114"/>
    </location>
</feature>
<evidence type="ECO:0000256" key="1">
    <source>
        <dbReference type="ARBA" id="ARBA00006996"/>
    </source>
</evidence>
<dbReference type="GO" id="GO:0030424">
    <property type="term" value="C:axon"/>
    <property type="evidence" value="ECO:0007669"/>
    <property type="project" value="TreeGrafter"/>
</dbReference>
<dbReference type="PANTHER" id="PTHR10024:SF351">
    <property type="entry name" value="SYNAPTOTAGMIN-4-LIKE"/>
    <property type="match status" value="1"/>
</dbReference>
<dbReference type="SUPFAM" id="SSF49562">
    <property type="entry name" value="C2 domain (Calcium/lipid-binding domain, CaLB)"/>
    <property type="match status" value="1"/>
</dbReference>
<sequence>MPYHDEEYPGQPLWQSVVLFCCKGMIEGIMVILFFWLLVQVLFTKQLEVHLQVLLLVGLIVFCLCLVLGCILCWRNSQMYPAKVNDPVTSAPVSAEPVTLSKTPPPSPTAAAARRRYEELGGDTLEYPSTFSSSVSSEGELVTQPLCNRAASEQKEQPKSYFSLRRFSTPPLTSPLYRPIDPGHASLPSFPRFGLSKTCKALKRRCTVTGSTISYNEHSRLTSPAVACPLMPEEPIPLAPLNYGSSISCQQPLSPKPCLHFTMAFSPEERTLAVSVLRLSGTPHRLQDVSVLGRLPPLYPCPLQASAQKSLSPEADSLLLLLKVGSVEELQRCVLKLTVYTQKPPSLRSSALGEVEAECGGREWRGENPFFFRKELNQKKWKLQEQDQSSNNSATCKASSSPPQIFVLLQYQTLTHRIKATLLRADNLDTLAGTSAPAEFQVLVALHHEGAVISSRETKGASWNSSFVFDLPPGDISKLPLMLEFVILQHQAPAQRKVLGRVQIGAGAADAGRAHWRDVCVLHVEQPRWHVVQPEVL</sequence>